<evidence type="ECO:0000313" key="2">
    <source>
        <dbReference type="EMBL" id="THD19572.1"/>
    </source>
</evidence>
<protein>
    <submittedName>
        <fullName evidence="2">Epidermal growth factor receptor substrate 15</fullName>
    </submittedName>
</protein>
<keyword evidence="3" id="KW-1185">Reference proteome</keyword>
<comment type="caution">
    <text evidence="2">The sequence shown here is derived from an EMBL/GenBank/DDBJ whole genome shotgun (WGS) entry which is preliminary data.</text>
</comment>
<keyword evidence="2" id="KW-0675">Receptor</keyword>
<feature type="compositionally biased region" description="Low complexity" evidence="1">
    <location>
        <begin position="371"/>
        <end position="389"/>
    </location>
</feature>
<organism evidence="2 3">
    <name type="scientific">Fasciola hepatica</name>
    <name type="common">Liver fluke</name>
    <dbReference type="NCBI Taxonomy" id="6192"/>
    <lineage>
        <taxon>Eukaryota</taxon>
        <taxon>Metazoa</taxon>
        <taxon>Spiralia</taxon>
        <taxon>Lophotrochozoa</taxon>
        <taxon>Platyhelminthes</taxon>
        <taxon>Trematoda</taxon>
        <taxon>Digenea</taxon>
        <taxon>Plagiorchiida</taxon>
        <taxon>Echinostomata</taxon>
        <taxon>Echinostomatoidea</taxon>
        <taxon>Fasciolidae</taxon>
        <taxon>Fasciola</taxon>
    </lineage>
</organism>
<accession>A0A4E0RS33</accession>
<dbReference type="Proteomes" id="UP000230066">
    <property type="component" value="Unassembled WGS sequence"/>
</dbReference>
<evidence type="ECO:0000256" key="1">
    <source>
        <dbReference type="SAM" id="MobiDB-lite"/>
    </source>
</evidence>
<gene>
    <name evidence="2" type="ORF">D915_009634</name>
</gene>
<feature type="region of interest" description="Disordered" evidence="1">
    <location>
        <begin position="292"/>
        <end position="412"/>
    </location>
</feature>
<proteinExistence type="predicted"/>
<reference evidence="2" key="1">
    <citation type="submission" date="2019-03" db="EMBL/GenBank/DDBJ databases">
        <title>Improved annotation for the trematode Fasciola hepatica.</title>
        <authorList>
            <person name="Choi Y.-J."/>
            <person name="Martin J."/>
            <person name="Mitreva M."/>
        </authorList>
    </citation>
    <scope>NUCLEOTIDE SEQUENCE [LARGE SCALE GENOMIC DNA]</scope>
</reference>
<feature type="region of interest" description="Disordered" evidence="1">
    <location>
        <begin position="198"/>
        <end position="220"/>
    </location>
</feature>
<evidence type="ECO:0000313" key="3">
    <source>
        <dbReference type="Proteomes" id="UP000230066"/>
    </source>
</evidence>
<name>A0A4E0RS33_FASHE</name>
<feature type="compositionally biased region" description="Polar residues" evidence="1">
    <location>
        <begin position="341"/>
        <end position="365"/>
    </location>
</feature>
<dbReference type="AlphaFoldDB" id="A0A4E0RS33"/>
<feature type="compositionally biased region" description="Polar residues" evidence="1">
    <location>
        <begin position="396"/>
        <end position="412"/>
    </location>
</feature>
<dbReference type="EMBL" id="JXXN02006088">
    <property type="protein sequence ID" value="THD19572.1"/>
    <property type="molecule type" value="Genomic_DNA"/>
</dbReference>
<sequence length="472" mass="48969">MFVSHLDHSLRLHPTRLIRLQTNGRIAVMESTRGQLLEVLDQYTNLLNGTATGPSPDEIKVKALLNDSSLNSSLASFDTGLGGGRDSHGVLAAGNLSGAFGDLDWSSASVPRGLGAASVPLPSMSGINVSRERAHPVSAMGMPIGTDPFFTVDPFSTTDTAAGKTLFSASGTDKGFTEDPFGPNNLFTSSDPFKDLDPFGGDPFNLPTDKSKRPTNVDTSAFDPFSTATVNTSNHSQVAPTTITATDFDSVFGSSAVNTTGTGTTADPFEADPFGSLELAAFTGGAAPPFGGSNVPDALNSATLGSKKSPPPRPKTQPGAGRLGRERNSLGGSPEPARTLKSPNSLGNFSTASISKSGAFNSLGQSKHKSACSFSGRSRGGSMSTAGAGRSRKDSANSSSHQNRSNSFTSAGEKSINVADCLAPVGMSEEEQLSLATVESRRLAQAEEQARQQEQADLELAIRLSQMDATVT</sequence>